<comment type="caution">
    <text evidence="1">The sequence shown here is derived from an EMBL/GenBank/DDBJ whole genome shotgun (WGS) entry which is preliminary data.</text>
</comment>
<sequence>MAKTDWSRDDKVQPADMNQIGTEINNKLNASAYTAADVLAKIKTVDGTGSGLDADMVDGLHTTEGSINGSIAVRRAIDGFIQANGFKSTVANGTAPIGVTSSTMVPNLNAEMVGGKHASDFVGKVASASEVSITTTQQQVVGFTPAAQGNFVVYVYLRVTSSTILSGSVLYADATGYQTSNFVQSAPFDVGSYSLFPIYFNATAQFIQVVFTSNVPGAVKVSASITEV</sequence>
<dbReference type="AlphaFoldDB" id="A0A7X0VWN9"/>
<evidence type="ECO:0000313" key="1">
    <source>
        <dbReference type="EMBL" id="MBB6733176.1"/>
    </source>
</evidence>
<evidence type="ECO:0000313" key="2">
    <source>
        <dbReference type="Proteomes" id="UP000564644"/>
    </source>
</evidence>
<accession>A0A7X0VWN9</accession>
<dbReference type="RefSeq" id="WP_185130825.1">
    <property type="nucleotide sequence ID" value="NZ_JACJVO010000024.1"/>
</dbReference>
<proteinExistence type="predicted"/>
<keyword evidence="2" id="KW-1185">Reference proteome</keyword>
<dbReference type="Proteomes" id="UP000564644">
    <property type="component" value="Unassembled WGS sequence"/>
</dbReference>
<organism evidence="1 2">
    <name type="scientific">Cohnella zeiphila</name>
    <dbReference type="NCBI Taxonomy" id="2761120"/>
    <lineage>
        <taxon>Bacteria</taxon>
        <taxon>Bacillati</taxon>
        <taxon>Bacillota</taxon>
        <taxon>Bacilli</taxon>
        <taxon>Bacillales</taxon>
        <taxon>Paenibacillaceae</taxon>
        <taxon>Cohnella</taxon>
    </lineage>
</organism>
<protein>
    <submittedName>
        <fullName evidence="1">Uncharacterized protein</fullName>
    </submittedName>
</protein>
<gene>
    <name evidence="1" type="ORF">H7C18_19845</name>
</gene>
<dbReference type="EMBL" id="JACJVO010000024">
    <property type="protein sequence ID" value="MBB6733176.1"/>
    <property type="molecule type" value="Genomic_DNA"/>
</dbReference>
<name>A0A7X0VWN9_9BACL</name>
<reference evidence="1 2" key="1">
    <citation type="submission" date="2020-08" db="EMBL/GenBank/DDBJ databases">
        <title>Cohnella phylogeny.</title>
        <authorList>
            <person name="Dunlap C."/>
        </authorList>
    </citation>
    <scope>NUCLEOTIDE SEQUENCE [LARGE SCALE GENOMIC DNA]</scope>
    <source>
        <strain evidence="1 2">CBP 2801</strain>
    </source>
</reference>